<name>A0ABU9XRC9_9SPHN</name>
<proteinExistence type="predicted"/>
<evidence type="ECO:0000313" key="2">
    <source>
        <dbReference type="EMBL" id="MEN2786360.1"/>
    </source>
</evidence>
<protein>
    <submittedName>
        <fullName evidence="2">Uncharacterized protein</fullName>
    </submittedName>
</protein>
<sequence length="57" mass="6534">MSIDDQMIDTPDGPMSWAEWKKKHPVQVPSRRTKGKDLPVKVKMFTEDPKPSKPKKG</sequence>
<accession>A0ABU9XRC9</accession>
<dbReference type="Proteomes" id="UP001404104">
    <property type="component" value="Unassembled WGS sequence"/>
</dbReference>
<dbReference type="RefSeq" id="WP_345864149.1">
    <property type="nucleotide sequence ID" value="NZ_JBDIMF010000002.1"/>
</dbReference>
<keyword evidence="3" id="KW-1185">Reference proteome</keyword>
<feature type="compositionally biased region" description="Basic and acidic residues" evidence="1">
    <location>
        <begin position="35"/>
        <end position="51"/>
    </location>
</feature>
<evidence type="ECO:0000313" key="3">
    <source>
        <dbReference type="Proteomes" id="UP001404104"/>
    </source>
</evidence>
<feature type="region of interest" description="Disordered" evidence="1">
    <location>
        <begin position="1"/>
        <end position="57"/>
    </location>
</feature>
<gene>
    <name evidence="2" type="ORF">ABC969_08000</name>
</gene>
<evidence type="ECO:0000256" key="1">
    <source>
        <dbReference type="SAM" id="MobiDB-lite"/>
    </source>
</evidence>
<comment type="caution">
    <text evidence="2">The sequence shown here is derived from an EMBL/GenBank/DDBJ whole genome shotgun (WGS) entry which is preliminary data.</text>
</comment>
<organism evidence="2 3">
    <name type="scientific">Sphingomonas qilianensis</name>
    <dbReference type="NCBI Taxonomy" id="1736690"/>
    <lineage>
        <taxon>Bacteria</taxon>
        <taxon>Pseudomonadati</taxon>
        <taxon>Pseudomonadota</taxon>
        <taxon>Alphaproteobacteria</taxon>
        <taxon>Sphingomonadales</taxon>
        <taxon>Sphingomonadaceae</taxon>
        <taxon>Sphingomonas</taxon>
    </lineage>
</organism>
<reference evidence="2 3" key="1">
    <citation type="submission" date="2024-05" db="EMBL/GenBank/DDBJ databases">
        <authorList>
            <person name="Liu Q."/>
            <person name="Xin Y.-H."/>
        </authorList>
    </citation>
    <scope>NUCLEOTIDE SEQUENCE [LARGE SCALE GENOMIC DNA]</scope>
    <source>
        <strain evidence="2 3">CGMCC 1.15349</strain>
    </source>
</reference>
<dbReference type="EMBL" id="JBDIMF010000002">
    <property type="protein sequence ID" value="MEN2786360.1"/>
    <property type="molecule type" value="Genomic_DNA"/>
</dbReference>